<evidence type="ECO:0000313" key="1">
    <source>
        <dbReference type="EMBL" id="TMP77000.1"/>
    </source>
</evidence>
<reference evidence="1 2" key="1">
    <citation type="submission" date="2017-12" db="EMBL/GenBank/DDBJ databases">
        <authorList>
            <person name="Paulsen S."/>
            <person name="Gram L.K."/>
        </authorList>
    </citation>
    <scope>NUCLEOTIDE SEQUENCE [LARGE SCALE GENOMIC DNA]</scope>
    <source>
        <strain evidence="1 2">S1189</strain>
    </source>
</reference>
<reference evidence="2" key="2">
    <citation type="submission" date="2019-06" db="EMBL/GenBank/DDBJ databases">
        <title>Co-occurence of chitin degradation, pigmentation and bioactivity in marine Pseudoalteromonas.</title>
        <authorList>
            <person name="Sonnenschein E.C."/>
            <person name="Bech P.K."/>
        </authorList>
    </citation>
    <scope>NUCLEOTIDE SEQUENCE [LARGE SCALE GENOMIC DNA]</scope>
    <source>
        <strain evidence="2">S1189</strain>
    </source>
</reference>
<protein>
    <submittedName>
        <fullName evidence="1">Uncharacterized protein</fullName>
    </submittedName>
</protein>
<sequence>GFLNPLSAELKRRRYLRKVQISGGCQRFGCFSDLVALLGESCCTVFTFLQGNEAFMYSVTFCFFTKNF</sequence>
<organism evidence="1 2">
    <name type="scientific">Pseudoalteromonas phenolica</name>
    <dbReference type="NCBI Taxonomy" id="161398"/>
    <lineage>
        <taxon>Bacteria</taxon>
        <taxon>Pseudomonadati</taxon>
        <taxon>Pseudomonadota</taxon>
        <taxon>Gammaproteobacteria</taxon>
        <taxon>Alteromonadales</taxon>
        <taxon>Pseudoalteromonadaceae</taxon>
        <taxon>Pseudoalteromonas</taxon>
    </lineage>
</organism>
<evidence type="ECO:0000313" key="2">
    <source>
        <dbReference type="Proteomes" id="UP000307362"/>
    </source>
</evidence>
<gene>
    <name evidence="1" type="ORF">CWB73_20940</name>
</gene>
<feature type="non-terminal residue" evidence="1">
    <location>
        <position position="1"/>
    </location>
</feature>
<dbReference type="EMBL" id="PNCM01000182">
    <property type="protein sequence ID" value="TMP77000.1"/>
    <property type="molecule type" value="Genomic_DNA"/>
</dbReference>
<name>A0A5S3YLY3_9GAMM</name>
<dbReference type="Proteomes" id="UP000307362">
    <property type="component" value="Unassembled WGS sequence"/>
</dbReference>
<dbReference type="AlphaFoldDB" id="A0A5S3YLY3"/>
<accession>A0A5S3YLY3</accession>
<comment type="caution">
    <text evidence="1">The sequence shown here is derived from an EMBL/GenBank/DDBJ whole genome shotgun (WGS) entry which is preliminary data.</text>
</comment>
<proteinExistence type="predicted"/>